<organism evidence="10">
    <name type="scientific">candidate division CPR1 bacterium ADurb.Bin160</name>
    <dbReference type="NCBI Taxonomy" id="1852826"/>
    <lineage>
        <taxon>Bacteria</taxon>
        <taxon>candidate division CPR1</taxon>
    </lineage>
</organism>
<evidence type="ECO:0000313" key="10">
    <source>
        <dbReference type="EMBL" id="OQB41679.1"/>
    </source>
</evidence>
<dbReference type="GO" id="GO:0003677">
    <property type="term" value="F:DNA binding"/>
    <property type="evidence" value="ECO:0007669"/>
    <property type="project" value="InterPro"/>
</dbReference>
<keyword evidence="3 10" id="KW-0808">Transferase</keyword>
<evidence type="ECO:0000259" key="9">
    <source>
        <dbReference type="Pfam" id="PF04565"/>
    </source>
</evidence>
<dbReference type="Gene3D" id="2.40.270.10">
    <property type="entry name" value="DNA-directed RNA polymerase, subunit 2, domain 6"/>
    <property type="match status" value="1"/>
</dbReference>
<dbReference type="EC" id="2.7.7.6" evidence="1"/>
<keyword evidence="2 10" id="KW-0240">DNA-directed RNA polymerase</keyword>
<dbReference type="GO" id="GO:0032549">
    <property type="term" value="F:ribonucleoside binding"/>
    <property type="evidence" value="ECO:0007669"/>
    <property type="project" value="InterPro"/>
</dbReference>
<gene>
    <name evidence="10" type="primary">rpoB_3</name>
    <name evidence="10" type="ORF">BWY04_00675</name>
</gene>
<evidence type="ECO:0000256" key="2">
    <source>
        <dbReference type="ARBA" id="ARBA00022478"/>
    </source>
</evidence>
<dbReference type="InterPro" id="IPR007120">
    <property type="entry name" value="DNA-dir_RNAP_su2_dom"/>
</dbReference>
<evidence type="ECO:0000256" key="6">
    <source>
        <dbReference type="RuleBase" id="RU000434"/>
    </source>
</evidence>
<dbReference type="GO" id="GO:0000428">
    <property type="term" value="C:DNA-directed RNA polymerase complex"/>
    <property type="evidence" value="ECO:0007669"/>
    <property type="project" value="UniProtKB-KW"/>
</dbReference>
<feature type="domain" description="RNA polymerase Rpb2" evidence="8">
    <location>
        <begin position="928"/>
        <end position="992"/>
    </location>
</feature>
<evidence type="ECO:0000256" key="4">
    <source>
        <dbReference type="ARBA" id="ARBA00022695"/>
    </source>
</evidence>
<evidence type="ECO:0000256" key="5">
    <source>
        <dbReference type="ARBA" id="ARBA00023163"/>
    </source>
</evidence>
<dbReference type="InterPro" id="IPR007641">
    <property type="entry name" value="RNA_pol_Rpb2_7"/>
</dbReference>
<dbReference type="Pfam" id="PF00562">
    <property type="entry name" value="RNA_pol_Rpb2_6"/>
    <property type="match status" value="1"/>
</dbReference>
<dbReference type="InterPro" id="IPR015712">
    <property type="entry name" value="DNA-dir_RNA_pol_su2"/>
</dbReference>
<dbReference type="InterPro" id="IPR007645">
    <property type="entry name" value="RNA_pol_Rpb2_3"/>
</dbReference>
<accession>A0A1V5ZN73</accession>
<evidence type="ECO:0000259" key="8">
    <source>
        <dbReference type="Pfam" id="PF04560"/>
    </source>
</evidence>
<evidence type="ECO:0000256" key="3">
    <source>
        <dbReference type="ARBA" id="ARBA00022679"/>
    </source>
</evidence>
<dbReference type="Pfam" id="PF04565">
    <property type="entry name" value="RNA_pol_Rpb2_3"/>
    <property type="match status" value="1"/>
</dbReference>
<comment type="caution">
    <text evidence="10">The sequence shown here is derived from an EMBL/GenBank/DDBJ whole genome shotgun (WGS) entry which is preliminary data.</text>
</comment>
<keyword evidence="5" id="KW-0804">Transcription</keyword>
<dbReference type="PANTHER" id="PTHR20856">
    <property type="entry name" value="DNA-DIRECTED RNA POLYMERASE I SUBUNIT 2"/>
    <property type="match status" value="1"/>
</dbReference>
<protein>
    <recommendedName>
        <fullName evidence="1">DNA-directed RNA polymerase</fullName>
        <ecNumber evidence="1">2.7.7.6</ecNumber>
    </recommendedName>
</protein>
<dbReference type="Gene3D" id="3.90.1800.10">
    <property type="entry name" value="RNA polymerase alpha subunit dimerisation domain"/>
    <property type="match status" value="1"/>
</dbReference>
<name>A0A1V5ZN73_9BACT</name>
<evidence type="ECO:0000256" key="1">
    <source>
        <dbReference type="ARBA" id="ARBA00012418"/>
    </source>
</evidence>
<feature type="domain" description="DNA-directed RNA polymerase subunit 2 hybrid-binding" evidence="7">
    <location>
        <begin position="466"/>
        <end position="925"/>
    </location>
</feature>
<dbReference type="Gene3D" id="2.40.50.100">
    <property type="match status" value="1"/>
</dbReference>
<dbReference type="EMBL" id="MWDB01000012">
    <property type="protein sequence ID" value="OQB41679.1"/>
    <property type="molecule type" value="Genomic_DNA"/>
</dbReference>
<dbReference type="Proteomes" id="UP000485621">
    <property type="component" value="Unassembled WGS sequence"/>
</dbReference>
<dbReference type="GO" id="GO:0006351">
    <property type="term" value="P:DNA-templated transcription"/>
    <property type="evidence" value="ECO:0007669"/>
    <property type="project" value="InterPro"/>
</dbReference>
<sequence length="1005" mass="117468">MIFKNPYYSLEEDNIFNLRKKEYDSIPTKVRRIIRPIEEMGFELTDFKIKDVKNSSFELQKTIKDNFIIKFKNENHIIDLSFYIPRLIDNNYFIINGMRKVPLFQLFDIPMVEKNNILKIRTNIFPISLIEKEEIPRIRLNILKKSIPLALILFCYYGPQSIIKRFDLDNINIQGDGNTQYEKLLMDLKEYFESSKDYTKDDFLAELGRHFTNTRIIEDPKQKAIGFLYILDLILQCDIDNERFFETGNVLEEIINILKNNKKFSDIDLINRRIRFIEYIILSEMIKTVFDFYITNKDKKKPKFNINSNRVISNCNVSDIVQFDFSINPIDELTKLSRVTLLGPGGFGRENVPEHLRDMHESMFGRICVVDTPDRDNCGVLHCLLPNTKLDENLKFDENVLEKQIISPAVSLVPFLSNNDQTRLQMAASQMRQSIMLKNFDDPIVSSGCEGLYTKETQFIKYAKKDGEVVYIDTNFIIVKYVDNSTDIFDISYRKIFVGNMDFYIINVKQGDKFKKGDILAESNFSHNGNIVFGKNLLTAIMPFYGYNYEDGIIISEELVKNNSLTSVHYEDLSFTLPSNKLLLTLNKENYKPIPSPGDFLDQNEPYAIIREFNENDFNRIFGESLELKAKKRIYVTECNIYANEWNKETTEFKTWVELKINSQREEEKKFLKNLKNHFSNEDFKKIIKEKNLNKFGKHGKYKIKGEEIKGIYFEIFGVYFRKIQIGDKLGNRHGNKGVISNIYPKEKMPRLPDGKPIEIIINPLGIISRMNVGQLYELHMSVVINDLKNILMKKIEDGENQTQIKEYLKEFISIIDNTENGWFSNQFFDQIPEIIDENFVNEIKIIQPPFESTNYEKLMKAKKFTNSKFKQKLFDPASNNFIQNEISVGHMYFFKMTHIAEEKLAARGIGPYTKRTLQPLKGKKNRGGQRLGEMEVSCLIAHDAKENLKECLTKKSDSIDLKNEWLKNEINPNPFIKNEDIDETIESTRILESYLTVIGVDKND</sequence>
<dbReference type="SUPFAM" id="SSF64484">
    <property type="entry name" value="beta and beta-prime subunits of DNA dependent RNA-polymerase"/>
    <property type="match status" value="1"/>
</dbReference>
<dbReference type="GO" id="GO:0003899">
    <property type="term" value="F:DNA-directed RNA polymerase activity"/>
    <property type="evidence" value="ECO:0007669"/>
    <property type="project" value="UniProtKB-EC"/>
</dbReference>
<keyword evidence="4 10" id="KW-0548">Nucleotidyltransferase</keyword>
<dbReference type="Gene3D" id="3.90.1100.10">
    <property type="match status" value="1"/>
</dbReference>
<dbReference type="InterPro" id="IPR037033">
    <property type="entry name" value="DNA-dir_RNAP_su2_hyb_sf"/>
</dbReference>
<comment type="similarity">
    <text evidence="6">Belongs to the RNA polymerase beta chain family.</text>
</comment>
<dbReference type="Pfam" id="PF04560">
    <property type="entry name" value="RNA_pol_Rpb2_7"/>
    <property type="match status" value="1"/>
</dbReference>
<dbReference type="AlphaFoldDB" id="A0A1V5ZN73"/>
<evidence type="ECO:0000259" key="7">
    <source>
        <dbReference type="Pfam" id="PF00562"/>
    </source>
</evidence>
<feature type="domain" description="RNA polymerase Rpb2" evidence="9">
    <location>
        <begin position="327"/>
        <end position="384"/>
    </location>
</feature>
<proteinExistence type="inferred from homology"/>
<reference evidence="10" key="1">
    <citation type="submission" date="2017-02" db="EMBL/GenBank/DDBJ databases">
        <title>Delving into the versatile metabolic prowess of the omnipresent phylum Bacteroidetes.</title>
        <authorList>
            <person name="Nobu M.K."/>
            <person name="Mei R."/>
            <person name="Narihiro T."/>
            <person name="Kuroda K."/>
            <person name="Liu W.-T."/>
        </authorList>
    </citation>
    <scope>NUCLEOTIDE SEQUENCE</scope>
    <source>
        <strain evidence="10">ADurb.Bin160</strain>
    </source>
</reference>